<dbReference type="Proteomes" id="UP000245783">
    <property type="component" value="Unassembled WGS sequence"/>
</dbReference>
<gene>
    <name evidence="2" type="ORF">IE81DRAFT_332096</name>
</gene>
<accession>A0A316VU51</accession>
<feature type="signal peptide" evidence="1">
    <location>
        <begin position="1"/>
        <end position="25"/>
    </location>
</feature>
<evidence type="ECO:0000313" key="2">
    <source>
        <dbReference type="EMBL" id="PWN39781.1"/>
    </source>
</evidence>
<dbReference type="RefSeq" id="XP_025366941.1">
    <property type="nucleotide sequence ID" value="XM_025515294.1"/>
</dbReference>
<feature type="chain" id="PRO_5016447988" evidence="1">
    <location>
        <begin position="26"/>
        <end position="140"/>
    </location>
</feature>
<reference evidence="2 3" key="1">
    <citation type="journal article" date="2018" name="Mol. Biol. Evol.">
        <title>Broad Genomic Sampling Reveals a Smut Pathogenic Ancestry of the Fungal Clade Ustilaginomycotina.</title>
        <authorList>
            <person name="Kijpornyongpan T."/>
            <person name="Mondo S.J."/>
            <person name="Barry K."/>
            <person name="Sandor L."/>
            <person name="Lee J."/>
            <person name="Lipzen A."/>
            <person name="Pangilinan J."/>
            <person name="LaButti K."/>
            <person name="Hainaut M."/>
            <person name="Henrissat B."/>
            <person name="Grigoriev I.V."/>
            <person name="Spatafora J.W."/>
            <person name="Aime M.C."/>
        </authorList>
    </citation>
    <scope>NUCLEOTIDE SEQUENCE [LARGE SCALE GENOMIC DNA]</scope>
    <source>
        <strain evidence="2 3">MCA 4658</strain>
    </source>
</reference>
<keyword evidence="3" id="KW-1185">Reference proteome</keyword>
<proteinExistence type="predicted"/>
<evidence type="ECO:0000313" key="3">
    <source>
        <dbReference type="Proteomes" id="UP000245783"/>
    </source>
</evidence>
<name>A0A316VU51_9BASI</name>
<dbReference type="InParanoid" id="A0A316VU51"/>
<organism evidence="2 3">
    <name type="scientific">Ceraceosorus guamensis</name>
    <dbReference type="NCBI Taxonomy" id="1522189"/>
    <lineage>
        <taxon>Eukaryota</taxon>
        <taxon>Fungi</taxon>
        <taxon>Dikarya</taxon>
        <taxon>Basidiomycota</taxon>
        <taxon>Ustilaginomycotina</taxon>
        <taxon>Exobasidiomycetes</taxon>
        <taxon>Ceraceosorales</taxon>
        <taxon>Ceraceosoraceae</taxon>
        <taxon>Ceraceosorus</taxon>
    </lineage>
</organism>
<dbReference type="EMBL" id="KZ819445">
    <property type="protein sequence ID" value="PWN39781.1"/>
    <property type="molecule type" value="Genomic_DNA"/>
</dbReference>
<keyword evidence="1" id="KW-0732">Signal</keyword>
<dbReference type="AlphaFoldDB" id="A0A316VU51"/>
<evidence type="ECO:0000256" key="1">
    <source>
        <dbReference type="SAM" id="SignalP"/>
    </source>
</evidence>
<sequence length="140" mass="15711">MKSFALPIFRLGVALLATSLVGVQAFIDPGYHLLYRREYCLDDGIINWQSLFHVGVIDRPVQWSFNELASRWAKQCEDTCKKAKSDEYTSDIGRFPGDPTLYIYCYDRAAVSKVTEAAKGLNQQIRDSGILGAFSTAYVS</sequence>
<protein>
    <submittedName>
        <fullName evidence="2">Uncharacterized protein</fullName>
    </submittedName>
</protein>
<dbReference type="GeneID" id="37037164"/>